<dbReference type="InterPro" id="IPR001387">
    <property type="entry name" value="Cro/C1-type_HTH"/>
</dbReference>
<name>A0A2N8NSC2_STREU</name>
<dbReference type="Gene3D" id="1.10.260.40">
    <property type="entry name" value="lambda repressor-like DNA-binding domains"/>
    <property type="match status" value="1"/>
</dbReference>
<reference evidence="2 5" key="3">
    <citation type="submission" date="2020-08" db="EMBL/GenBank/DDBJ databases">
        <title>Genomic Encyclopedia of Type Strains, Phase III (KMG-III): the genomes of soil and plant-associated and newly described type strains.</title>
        <authorList>
            <person name="Whitman W."/>
        </authorList>
    </citation>
    <scope>NUCLEOTIDE SEQUENCE [LARGE SCALE GENOMIC DNA]</scope>
    <source>
        <strain evidence="2 5">CECT 3259</strain>
    </source>
</reference>
<proteinExistence type="predicted"/>
<dbReference type="SMART" id="SM00530">
    <property type="entry name" value="HTH_XRE"/>
    <property type="match status" value="1"/>
</dbReference>
<dbReference type="PROSITE" id="PS50943">
    <property type="entry name" value="HTH_CROC1"/>
    <property type="match status" value="1"/>
</dbReference>
<reference evidence="3" key="2">
    <citation type="submission" date="2015-07" db="EMBL/GenBank/DDBJ databases">
        <authorList>
            <person name="Noorani M."/>
        </authorList>
    </citation>
    <scope>NUCLEOTIDE SEQUENCE [LARGE SCALE GENOMIC DNA]</scope>
    <source>
        <strain evidence="3">ATCC 27428</strain>
    </source>
</reference>
<dbReference type="EMBL" id="LGUI01000008">
    <property type="protein sequence ID" value="PNE31664.1"/>
    <property type="molecule type" value="Genomic_DNA"/>
</dbReference>
<dbReference type="EMBL" id="JACHJF010000019">
    <property type="protein sequence ID" value="MBB5121571.1"/>
    <property type="molecule type" value="Genomic_DNA"/>
</dbReference>
<keyword evidence="4" id="KW-1185">Reference proteome</keyword>
<sequence>MPDEIDKYIGARIAERRADRGLTQQGLAMRAHVSKSLLSKVECGQRPASPELVAACARGLGVMPADLLGQPYLDELRRDQLDLLIQPIREALNVHNLGHDPSVRPRPLEQLADDRDRICLLVHETDLRKAAADLPALMVEAIAVAHATGDPRAWALLGGLDRVAFNVAAKFGFHDLSLLAAGRAEYACERAQDPSLAAMAKWMHAIACLRSGEFATGKRLHAMGVRYVEDAAEGLERDAVMGQMNLAAALLDVRCGEADAARGHLEEAERFARRTGDVTPARWLGSDPPEAVAPDRIGFRERGVHWYVFGPTNVAAHRISALADQNDHAQAVRVGRSLKIPQGWPAMRAGQVHIDLARSHLWTGQDDAAFRSLLDAQRVAPQQTRYHPQVRETVVQLRKRERQSRGTLAHFAEWVGV</sequence>
<accession>A0A2N8NSC2</accession>
<evidence type="ECO:0000313" key="3">
    <source>
        <dbReference type="EMBL" id="PNE31664.1"/>
    </source>
</evidence>
<dbReference type="SUPFAM" id="SSF47413">
    <property type="entry name" value="lambda repressor-like DNA-binding domains"/>
    <property type="match status" value="1"/>
</dbReference>
<dbReference type="AlphaFoldDB" id="A0A2N8NSC2"/>
<reference evidence="4" key="1">
    <citation type="submission" date="2015-07" db="EMBL/GenBank/DDBJ databases">
        <authorList>
            <person name="Graham D.E."/>
            <person name="Giannone R.J."/>
            <person name="Gulvik C.A."/>
            <person name="Hettich R.L."/>
            <person name="Klingeman D.M."/>
            <person name="Mahan K.M."/>
            <person name="Parry R.J."/>
            <person name="Spain J.C."/>
        </authorList>
    </citation>
    <scope>NUCLEOTIDE SEQUENCE [LARGE SCALE GENOMIC DNA]</scope>
    <source>
        <strain evidence="4">ATCC 27428</strain>
    </source>
</reference>
<dbReference type="RefSeq" id="WP_170127787.1">
    <property type="nucleotide sequence ID" value="NZ_JACHJF010000019.1"/>
</dbReference>
<comment type="caution">
    <text evidence="3">The sequence shown here is derived from an EMBL/GenBank/DDBJ whole genome shotgun (WGS) entry which is preliminary data.</text>
</comment>
<gene>
    <name evidence="3" type="ORF">AF335_22640</name>
    <name evidence="2" type="ORF">FHS36_005036</name>
</gene>
<dbReference type="Proteomes" id="UP000528608">
    <property type="component" value="Unassembled WGS sequence"/>
</dbReference>
<evidence type="ECO:0000313" key="2">
    <source>
        <dbReference type="EMBL" id="MBB5121571.1"/>
    </source>
</evidence>
<dbReference type="Proteomes" id="UP000235945">
    <property type="component" value="Unassembled WGS sequence"/>
</dbReference>
<organism evidence="3 4">
    <name type="scientific">Streptomyces eurocidicus</name>
    <name type="common">Streptoverticillium eurocidicus</name>
    <dbReference type="NCBI Taxonomy" id="66423"/>
    <lineage>
        <taxon>Bacteria</taxon>
        <taxon>Bacillati</taxon>
        <taxon>Actinomycetota</taxon>
        <taxon>Actinomycetes</taxon>
        <taxon>Kitasatosporales</taxon>
        <taxon>Streptomycetaceae</taxon>
        <taxon>Streptomyces</taxon>
    </lineage>
</organism>
<evidence type="ECO:0000259" key="1">
    <source>
        <dbReference type="PROSITE" id="PS50943"/>
    </source>
</evidence>
<dbReference type="CDD" id="cd00093">
    <property type="entry name" value="HTH_XRE"/>
    <property type="match status" value="1"/>
</dbReference>
<protein>
    <submittedName>
        <fullName evidence="2">Transcriptional regulator with XRE-family HTH domain</fullName>
    </submittedName>
</protein>
<feature type="domain" description="HTH cro/C1-type" evidence="1">
    <location>
        <begin position="13"/>
        <end position="67"/>
    </location>
</feature>
<evidence type="ECO:0000313" key="5">
    <source>
        <dbReference type="Proteomes" id="UP000528608"/>
    </source>
</evidence>
<evidence type="ECO:0000313" key="4">
    <source>
        <dbReference type="Proteomes" id="UP000235945"/>
    </source>
</evidence>
<dbReference type="InterPro" id="IPR010982">
    <property type="entry name" value="Lambda_DNA-bd_dom_sf"/>
</dbReference>
<dbReference type="Pfam" id="PF13560">
    <property type="entry name" value="HTH_31"/>
    <property type="match status" value="1"/>
</dbReference>
<dbReference type="GO" id="GO:0003677">
    <property type="term" value="F:DNA binding"/>
    <property type="evidence" value="ECO:0007669"/>
    <property type="project" value="InterPro"/>
</dbReference>